<evidence type="ECO:0000256" key="4">
    <source>
        <dbReference type="ARBA" id="ARBA00022695"/>
    </source>
</evidence>
<feature type="domain" description="Mab-21-like nucleotidyltransferase" evidence="9">
    <location>
        <begin position="328"/>
        <end position="397"/>
    </location>
</feature>
<evidence type="ECO:0000256" key="6">
    <source>
        <dbReference type="ARBA" id="ARBA00022741"/>
    </source>
</evidence>
<evidence type="ECO:0000313" key="11">
    <source>
        <dbReference type="EMBL" id="OWF44341.1"/>
    </source>
</evidence>
<dbReference type="Pfam" id="PF03281">
    <property type="entry name" value="Mab-21"/>
    <property type="match status" value="1"/>
</dbReference>
<evidence type="ECO:0000256" key="7">
    <source>
        <dbReference type="ARBA" id="ARBA00022840"/>
    </source>
</evidence>
<accession>A0A210Q6J5</accession>
<dbReference type="Pfam" id="PF20266">
    <property type="entry name" value="Mab-21_C"/>
    <property type="match status" value="1"/>
</dbReference>
<dbReference type="GO" id="GO:0046872">
    <property type="term" value="F:metal ion binding"/>
    <property type="evidence" value="ECO:0007669"/>
    <property type="project" value="UniProtKB-KW"/>
</dbReference>
<dbReference type="InterPro" id="IPR046906">
    <property type="entry name" value="Mab-21_HhH/H2TH-like"/>
</dbReference>
<evidence type="ECO:0000256" key="2">
    <source>
        <dbReference type="ARBA" id="ARBA00008307"/>
    </source>
</evidence>
<evidence type="ECO:0000313" key="12">
    <source>
        <dbReference type="Proteomes" id="UP000242188"/>
    </source>
</evidence>
<dbReference type="EMBL" id="NEDP02004827">
    <property type="protein sequence ID" value="OWF44341.1"/>
    <property type="molecule type" value="Genomic_DNA"/>
</dbReference>
<dbReference type="SMART" id="SM01265">
    <property type="entry name" value="Mab-21"/>
    <property type="match status" value="1"/>
</dbReference>
<evidence type="ECO:0000256" key="8">
    <source>
        <dbReference type="ARBA" id="ARBA00022842"/>
    </source>
</evidence>
<dbReference type="Proteomes" id="UP000242188">
    <property type="component" value="Unassembled WGS sequence"/>
</dbReference>
<comment type="caution">
    <text evidence="11">The sequence shown here is derived from an EMBL/GenBank/DDBJ whole genome shotgun (WGS) entry which is preliminary data.</text>
</comment>
<gene>
    <name evidence="11" type="ORF">KP79_PYT15871</name>
</gene>
<sequence>MTSKMQGSICKYPLDDREARTRHAMMKKYSTKTVLEVEEQIKNLHANANHVRSVDVPHFTMEGVDMESYGYVPAEQDRVQDANMEAMYTGYHISKPPRDGRMCVNVLQIKVLKPKVQFGITEWAFGSVRKKVAHLISSDSLIEQKEETINATGVLISDTLDVLDTVGSLDLVKSRRTMDDMFYAVQNYRSHFSLAYIGSNAEGFRLPNSEIDMLIVPTGMKVFNSLKSLREYKRAKKEKPYHKYRRGYEDNELLYAMDSRNYEPGYTKVYGASLVQAVTEEFNQESWNIHEYFPTKHFIQICESLCRSDLPEYGQQSEGKHAVQKYNYTFCLHCETWPQEAEEWSKTRLKKRWPHPDLVTQILATGCHLVPTASGKHKEDPIQWRISFSTAEKLLIRSLSDIQFKVYALLRIMVGKIVDHRKEFMEILYPYVITTTILYLMDKIPPHQWVAEKCVIHFFKAIQCLINWIKKRRIPHYFIPKTNLFPTNIAENIVKPLLNTLTFLKATGIEFMLESSSKFMFGGRIRPCPEIDRLIVRGYIPYDGAGVELLQEIGEYKNMHYINQRSTSEIYLIFERAVQIFLSEDLSENEKDYVKYLVDNIQRSRATLLFKEYLEVKYLLNTLQQGELCLDIEREMLQISAMDVTSGRLSVSTYYYLQHKFVESLGMAQQAMELCDWFCMFVDNDGITNYFDNENCLEYDRMVNGKEIRLAERIIGVFAMKVPLWKNPKVLVPPELEFDLLFCTHPLGLFLSPIVYGRFMIFNSFFSLGHLKKARKSLEKLEATLEVEVQTHKAHVTLNMIACCRRKLGEYNKAFQRYKESYLRKPENDASVWHACVALYIYLVSQPTTVVIYTGPPPRRLLDLYTGPLHLEDWETVA</sequence>
<keyword evidence="3" id="KW-0808">Transferase</keyword>
<evidence type="ECO:0000256" key="1">
    <source>
        <dbReference type="ARBA" id="ARBA00001946"/>
    </source>
</evidence>
<keyword evidence="8" id="KW-0460">Magnesium</keyword>
<evidence type="ECO:0000256" key="5">
    <source>
        <dbReference type="ARBA" id="ARBA00022723"/>
    </source>
</evidence>
<dbReference type="PANTHER" id="PTHR10656">
    <property type="entry name" value="CELL FATE DETERMINING PROTEIN MAB21-RELATED"/>
    <property type="match status" value="1"/>
</dbReference>
<dbReference type="PANTHER" id="PTHR10656:SF42">
    <property type="entry name" value="CYCLIC GMP-AMP SYNTHASE-LIKE PROTEIN-RELATED"/>
    <property type="match status" value="1"/>
</dbReference>
<keyword evidence="6" id="KW-0547">Nucleotide-binding</keyword>
<dbReference type="GO" id="GO:0016779">
    <property type="term" value="F:nucleotidyltransferase activity"/>
    <property type="evidence" value="ECO:0007669"/>
    <property type="project" value="UniProtKB-KW"/>
</dbReference>
<evidence type="ECO:0000256" key="3">
    <source>
        <dbReference type="ARBA" id="ARBA00022679"/>
    </source>
</evidence>
<dbReference type="AlphaFoldDB" id="A0A210Q6J5"/>
<name>A0A210Q6J5_MIZYE</name>
<comment type="cofactor">
    <cofactor evidence="1">
        <name>Mg(2+)</name>
        <dbReference type="ChEBI" id="CHEBI:18420"/>
    </cofactor>
</comment>
<keyword evidence="12" id="KW-1185">Reference proteome</keyword>
<reference evidence="11 12" key="1">
    <citation type="journal article" date="2017" name="Nat. Ecol. Evol.">
        <title>Scallop genome provides insights into evolution of bilaterian karyotype and development.</title>
        <authorList>
            <person name="Wang S."/>
            <person name="Zhang J."/>
            <person name="Jiao W."/>
            <person name="Li J."/>
            <person name="Xun X."/>
            <person name="Sun Y."/>
            <person name="Guo X."/>
            <person name="Huan P."/>
            <person name="Dong B."/>
            <person name="Zhang L."/>
            <person name="Hu X."/>
            <person name="Sun X."/>
            <person name="Wang J."/>
            <person name="Zhao C."/>
            <person name="Wang Y."/>
            <person name="Wang D."/>
            <person name="Huang X."/>
            <person name="Wang R."/>
            <person name="Lv J."/>
            <person name="Li Y."/>
            <person name="Zhang Z."/>
            <person name="Liu B."/>
            <person name="Lu W."/>
            <person name="Hui Y."/>
            <person name="Liang J."/>
            <person name="Zhou Z."/>
            <person name="Hou R."/>
            <person name="Li X."/>
            <person name="Liu Y."/>
            <person name="Li H."/>
            <person name="Ning X."/>
            <person name="Lin Y."/>
            <person name="Zhao L."/>
            <person name="Xing Q."/>
            <person name="Dou J."/>
            <person name="Li Y."/>
            <person name="Mao J."/>
            <person name="Guo H."/>
            <person name="Dou H."/>
            <person name="Li T."/>
            <person name="Mu C."/>
            <person name="Jiang W."/>
            <person name="Fu Q."/>
            <person name="Fu X."/>
            <person name="Miao Y."/>
            <person name="Liu J."/>
            <person name="Yu Q."/>
            <person name="Li R."/>
            <person name="Liao H."/>
            <person name="Li X."/>
            <person name="Kong Y."/>
            <person name="Jiang Z."/>
            <person name="Chourrout D."/>
            <person name="Li R."/>
            <person name="Bao Z."/>
        </authorList>
    </citation>
    <scope>NUCLEOTIDE SEQUENCE [LARGE SCALE GENOMIC DNA]</scope>
    <source>
        <strain evidence="11 12">PY_sf001</strain>
    </source>
</reference>
<feature type="domain" description="Mab-21-like HhH/H2TH-like" evidence="10">
    <location>
        <begin position="408"/>
        <end position="493"/>
    </location>
</feature>
<protein>
    <submittedName>
        <fullName evidence="11">Protein MB21D2</fullName>
    </submittedName>
</protein>
<dbReference type="Gene3D" id="1.10.1410.40">
    <property type="match status" value="1"/>
</dbReference>
<dbReference type="GO" id="GO:0005524">
    <property type="term" value="F:ATP binding"/>
    <property type="evidence" value="ECO:0007669"/>
    <property type="project" value="UniProtKB-KW"/>
</dbReference>
<evidence type="ECO:0000259" key="9">
    <source>
        <dbReference type="Pfam" id="PF03281"/>
    </source>
</evidence>
<organism evidence="11 12">
    <name type="scientific">Mizuhopecten yessoensis</name>
    <name type="common">Japanese scallop</name>
    <name type="synonym">Patinopecten yessoensis</name>
    <dbReference type="NCBI Taxonomy" id="6573"/>
    <lineage>
        <taxon>Eukaryota</taxon>
        <taxon>Metazoa</taxon>
        <taxon>Spiralia</taxon>
        <taxon>Lophotrochozoa</taxon>
        <taxon>Mollusca</taxon>
        <taxon>Bivalvia</taxon>
        <taxon>Autobranchia</taxon>
        <taxon>Pteriomorphia</taxon>
        <taxon>Pectinida</taxon>
        <taxon>Pectinoidea</taxon>
        <taxon>Pectinidae</taxon>
        <taxon>Mizuhopecten</taxon>
    </lineage>
</organism>
<dbReference type="InterPro" id="IPR011990">
    <property type="entry name" value="TPR-like_helical_dom_sf"/>
</dbReference>
<dbReference type="InterPro" id="IPR024810">
    <property type="entry name" value="MAB21L/cGLR"/>
</dbReference>
<keyword evidence="4" id="KW-0548">Nucleotidyltransferase</keyword>
<keyword evidence="7" id="KW-0067">ATP-binding</keyword>
<keyword evidence="5" id="KW-0479">Metal-binding</keyword>
<evidence type="ECO:0000259" key="10">
    <source>
        <dbReference type="Pfam" id="PF20266"/>
    </source>
</evidence>
<dbReference type="InterPro" id="IPR046903">
    <property type="entry name" value="Mab-21-like_nuc_Trfase"/>
</dbReference>
<dbReference type="OrthoDB" id="6106722at2759"/>
<proteinExistence type="inferred from homology"/>
<comment type="similarity">
    <text evidence="2">Belongs to the mab-21 family.</text>
</comment>
<dbReference type="SUPFAM" id="SSF48452">
    <property type="entry name" value="TPR-like"/>
    <property type="match status" value="1"/>
</dbReference>